<feature type="domain" description="HTH lysR-type" evidence="5">
    <location>
        <begin position="8"/>
        <end position="65"/>
    </location>
</feature>
<dbReference type="InterPro" id="IPR050950">
    <property type="entry name" value="HTH-type_LysR_regulators"/>
</dbReference>
<dbReference type="Proteomes" id="UP001528672">
    <property type="component" value="Unassembled WGS sequence"/>
</dbReference>
<dbReference type="SUPFAM" id="SSF46785">
    <property type="entry name" value="Winged helix' DNA-binding domain"/>
    <property type="match status" value="1"/>
</dbReference>
<dbReference type="InterPro" id="IPR036388">
    <property type="entry name" value="WH-like_DNA-bd_sf"/>
</dbReference>
<dbReference type="PANTHER" id="PTHR30419:SF8">
    <property type="entry name" value="NITROGEN ASSIMILATION TRANSCRIPTIONAL ACTIVATOR-RELATED"/>
    <property type="match status" value="1"/>
</dbReference>
<keyword evidence="7" id="KW-1185">Reference proteome</keyword>
<dbReference type="Pfam" id="PF03466">
    <property type="entry name" value="LysR_substrate"/>
    <property type="match status" value="1"/>
</dbReference>
<comment type="similarity">
    <text evidence="1">Belongs to the LysR transcriptional regulatory family.</text>
</comment>
<dbReference type="InterPro" id="IPR036390">
    <property type="entry name" value="WH_DNA-bd_sf"/>
</dbReference>
<evidence type="ECO:0000313" key="7">
    <source>
        <dbReference type="Proteomes" id="UP001528672"/>
    </source>
</evidence>
<dbReference type="PANTHER" id="PTHR30419">
    <property type="entry name" value="HTH-TYPE TRANSCRIPTIONAL REGULATOR YBHD"/>
    <property type="match status" value="1"/>
</dbReference>
<sequence>MRDFPNNVSLRQLRAFAEVAECASFAAAARRLYITQSALSESIRLLEEAVGLRLLDRTTRSVALTAAGTVFLQEVQQALATLAQGMRRMGDLASLQGGEVRVVAAPSVLAALVMPCLPDLRARYPGLQVVLHEEGGEAVLRAVREGQADFGVGGWHASAMNLEAQPLLRDRMGWLARPDHPLLTQSELGLPDLAGQALVGYTTDTAIHALLSAQPGLPESVLAPALRVSNTVLLQQAIALGLGGALVPALIARHPLLQNLGFKPLATPSIERQVMVFQRPRRSLSPAAQVFKAAIVQQAQALWGQPGIEAVER</sequence>
<dbReference type="PROSITE" id="PS50931">
    <property type="entry name" value="HTH_LYSR"/>
    <property type="match status" value="1"/>
</dbReference>
<dbReference type="Gene3D" id="3.40.190.290">
    <property type="match status" value="1"/>
</dbReference>
<evidence type="ECO:0000256" key="1">
    <source>
        <dbReference type="ARBA" id="ARBA00009437"/>
    </source>
</evidence>
<dbReference type="InterPro" id="IPR005119">
    <property type="entry name" value="LysR_subst-bd"/>
</dbReference>
<reference evidence="6 7" key="1">
    <citation type="submission" date="2023-02" db="EMBL/GenBank/DDBJ databases">
        <title>Bacterial whole genome sequence for Curvibacter sp. HBC28.</title>
        <authorList>
            <person name="Le V."/>
            <person name="Ko S.-R."/>
            <person name="Ahn C.-Y."/>
            <person name="Oh H.-M."/>
        </authorList>
    </citation>
    <scope>NUCLEOTIDE SEQUENCE [LARGE SCALE GENOMIC DNA]</scope>
    <source>
        <strain evidence="6 7">HBC28</strain>
    </source>
</reference>
<evidence type="ECO:0000313" key="6">
    <source>
        <dbReference type="EMBL" id="MDD0814225.1"/>
    </source>
</evidence>
<dbReference type="Pfam" id="PF00126">
    <property type="entry name" value="HTH_1"/>
    <property type="match status" value="1"/>
</dbReference>
<proteinExistence type="inferred from homology"/>
<gene>
    <name evidence="6" type="ORF">PSQ39_06235</name>
</gene>
<keyword evidence="2" id="KW-0805">Transcription regulation</keyword>
<accession>A0ABT5MCW8</accession>
<protein>
    <submittedName>
        <fullName evidence="6">LysR family transcriptional regulator</fullName>
    </submittedName>
</protein>
<dbReference type="SUPFAM" id="SSF53850">
    <property type="entry name" value="Periplasmic binding protein-like II"/>
    <property type="match status" value="1"/>
</dbReference>
<keyword evidence="3" id="KW-0238">DNA-binding</keyword>
<evidence type="ECO:0000256" key="3">
    <source>
        <dbReference type="ARBA" id="ARBA00023125"/>
    </source>
</evidence>
<organism evidence="6 7">
    <name type="scientific">Curvibacter microcysteis</name>
    <dbReference type="NCBI Taxonomy" id="3026419"/>
    <lineage>
        <taxon>Bacteria</taxon>
        <taxon>Pseudomonadati</taxon>
        <taxon>Pseudomonadota</taxon>
        <taxon>Betaproteobacteria</taxon>
        <taxon>Burkholderiales</taxon>
        <taxon>Comamonadaceae</taxon>
        <taxon>Curvibacter</taxon>
    </lineage>
</organism>
<evidence type="ECO:0000259" key="5">
    <source>
        <dbReference type="PROSITE" id="PS50931"/>
    </source>
</evidence>
<dbReference type="EMBL" id="JAQSIO010000002">
    <property type="protein sequence ID" value="MDD0814225.1"/>
    <property type="molecule type" value="Genomic_DNA"/>
</dbReference>
<dbReference type="PRINTS" id="PR00039">
    <property type="entry name" value="HTHLYSR"/>
</dbReference>
<dbReference type="Gene3D" id="1.10.10.10">
    <property type="entry name" value="Winged helix-like DNA-binding domain superfamily/Winged helix DNA-binding domain"/>
    <property type="match status" value="1"/>
</dbReference>
<evidence type="ECO:0000256" key="2">
    <source>
        <dbReference type="ARBA" id="ARBA00023015"/>
    </source>
</evidence>
<dbReference type="InterPro" id="IPR000847">
    <property type="entry name" value="LysR_HTH_N"/>
</dbReference>
<dbReference type="RefSeq" id="WP_273925850.1">
    <property type="nucleotide sequence ID" value="NZ_JAQSIO010000002.1"/>
</dbReference>
<keyword evidence="4" id="KW-0804">Transcription</keyword>
<name>A0ABT5MCW8_9BURK</name>
<comment type="caution">
    <text evidence="6">The sequence shown here is derived from an EMBL/GenBank/DDBJ whole genome shotgun (WGS) entry which is preliminary data.</text>
</comment>
<evidence type="ECO:0000256" key="4">
    <source>
        <dbReference type="ARBA" id="ARBA00023163"/>
    </source>
</evidence>